<proteinExistence type="predicted"/>
<dbReference type="Proteomes" id="UP000248926">
    <property type="component" value="Unassembled WGS sequence"/>
</dbReference>
<keyword evidence="3" id="KW-1185">Reference proteome</keyword>
<feature type="transmembrane region" description="Helical" evidence="1">
    <location>
        <begin position="59"/>
        <end position="77"/>
    </location>
</feature>
<dbReference type="Pfam" id="PF04307">
    <property type="entry name" value="YdjM"/>
    <property type="match status" value="1"/>
</dbReference>
<dbReference type="AlphaFoldDB" id="A0A328P6U5"/>
<sequence>MPTIFTHAVVPLMIGGAAGRRVISRRLMAAGAIAAMLPDADVLAFKLHVAYADSFGHRGATHSIAFAGLLGLAAFIGHRRWESTPWRSAAFVGLAALSHPLLDACTDGGLGVALWWPFSDTRWFAPFHPIAVSPIGARFFSERGWHVMASEFGWVWLPTAIVAACIVAWRRTSKRA</sequence>
<protein>
    <recommendedName>
        <fullName evidence="4">Metal-dependent hydrolase</fullName>
    </recommendedName>
</protein>
<keyword evidence="1" id="KW-1133">Transmembrane helix</keyword>
<dbReference type="EMBL" id="NFZS01000001">
    <property type="protein sequence ID" value="RAO77759.1"/>
    <property type="molecule type" value="Genomic_DNA"/>
</dbReference>
<keyword evidence="1" id="KW-0472">Membrane</keyword>
<name>A0A328P6U5_9GAMM</name>
<dbReference type="RefSeq" id="WP_172461746.1">
    <property type="nucleotide sequence ID" value="NZ_NFZS01000001.1"/>
</dbReference>
<organism evidence="2 3">
    <name type="scientific">Dyella jiangningensis</name>
    <dbReference type="NCBI Taxonomy" id="1379159"/>
    <lineage>
        <taxon>Bacteria</taxon>
        <taxon>Pseudomonadati</taxon>
        <taxon>Pseudomonadota</taxon>
        <taxon>Gammaproteobacteria</taxon>
        <taxon>Lysobacterales</taxon>
        <taxon>Rhodanobacteraceae</taxon>
        <taxon>Dyella</taxon>
    </lineage>
</organism>
<dbReference type="InterPro" id="IPR007404">
    <property type="entry name" value="YdjM-like"/>
</dbReference>
<accession>A0A328P6U5</accession>
<reference evidence="2 3" key="1">
    <citation type="journal article" date="2018" name="Genet. Mol. Biol.">
        <title>The genome sequence of Dyella jiangningensis FCAV SCS01 from a lignocellulose-decomposing microbial consortium metagenome reveals potential for biotechnological applications.</title>
        <authorList>
            <person name="Desiderato J.G."/>
            <person name="Alvarenga D.O."/>
            <person name="Constancio M.T.L."/>
            <person name="Alves L.M.C."/>
            <person name="Varani A.M."/>
        </authorList>
    </citation>
    <scope>NUCLEOTIDE SEQUENCE [LARGE SCALE GENOMIC DNA]</scope>
    <source>
        <strain evidence="2 3">FCAV SCS01</strain>
    </source>
</reference>
<comment type="caution">
    <text evidence="2">The sequence shown here is derived from an EMBL/GenBank/DDBJ whole genome shotgun (WGS) entry which is preliminary data.</text>
</comment>
<evidence type="ECO:0008006" key="4">
    <source>
        <dbReference type="Google" id="ProtNLM"/>
    </source>
</evidence>
<evidence type="ECO:0000313" key="3">
    <source>
        <dbReference type="Proteomes" id="UP000248926"/>
    </source>
</evidence>
<feature type="transmembrane region" description="Helical" evidence="1">
    <location>
        <begin position="152"/>
        <end position="169"/>
    </location>
</feature>
<keyword evidence="1" id="KW-0812">Transmembrane</keyword>
<evidence type="ECO:0000313" key="2">
    <source>
        <dbReference type="EMBL" id="RAO77759.1"/>
    </source>
</evidence>
<dbReference type="PANTHER" id="PTHR35531:SF1">
    <property type="entry name" value="INNER MEMBRANE PROTEIN YBCI-RELATED"/>
    <property type="match status" value="1"/>
</dbReference>
<gene>
    <name evidence="2" type="ORF">CA260_07840</name>
</gene>
<dbReference type="PANTHER" id="PTHR35531">
    <property type="entry name" value="INNER MEMBRANE PROTEIN YBCI-RELATED"/>
    <property type="match status" value="1"/>
</dbReference>
<evidence type="ECO:0000256" key="1">
    <source>
        <dbReference type="SAM" id="Phobius"/>
    </source>
</evidence>